<feature type="region of interest" description="Disordered" evidence="1">
    <location>
        <begin position="64"/>
        <end position="93"/>
    </location>
</feature>
<gene>
    <name evidence="2" type="ORF">PEVE_00034073</name>
</gene>
<feature type="compositionally biased region" description="Basic residues" evidence="1">
    <location>
        <begin position="81"/>
        <end position="93"/>
    </location>
</feature>
<accession>A0ABN8T127</accession>
<feature type="compositionally biased region" description="Basic and acidic residues" evidence="1">
    <location>
        <begin position="7"/>
        <end position="22"/>
    </location>
</feature>
<protein>
    <submittedName>
        <fullName evidence="2">Uncharacterized protein</fullName>
    </submittedName>
</protein>
<comment type="caution">
    <text evidence="2">The sequence shown here is derived from an EMBL/GenBank/DDBJ whole genome shotgun (WGS) entry which is preliminary data.</text>
</comment>
<reference evidence="2 3" key="1">
    <citation type="submission" date="2022-05" db="EMBL/GenBank/DDBJ databases">
        <authorList>
            <consortium name="Genoscope - CEA"/>
            <person name="William W."/>
        </authorList>
    </citation>
    <scope>NUCLEOTIDE SEQUENCE [LARGE SCALE GENOMIC DNA]</scope>
</reference>
<name>A0ABN8T127_9CNID</name>
<evidence type="ECO:0000313" key="2">
    <source>
        <dbReference type="EMBL" id="CAH3196959.1"/>
    </source>
</evidence>
<feature type="region of interest" description="Disordered" evidence="1">
    <location>
        <begin position="1"/>
        <end position="50"/>
    </location>
</feature>
<evidence type="ECO:0000256" key="1">
    <source>
        <dbReference type="SAM" id="MobiDB-lite"/>
    </source>
</evidence>
<dbReference type="EMBL" id="CALNXI010005100">
    <property type="protein sequence ID" value="CAH3196959.1"/>
    <property type="molecule type" value="Genomic_DNA"/>
</dbReference>
<evidence type="ECO:0000313" key="3">
    <source>
        <dbReference type="Proteomes" id="UP001159427"/>
    </source>
</evidence>
<proteinExistence type="predicted"/>
<sequence>MCANYSPDDHDVKLDGLNDKPESPTLSISIPPTLNPSAPNVHTQAKSRRKHKGYAYVLEATDQETEKNNTLALEADDGSRPKRNRKEKHVMDI</sequence>
<keyword evidence="3" id="KW-1185">Reference proteome</keyword>
<dbReference type="Proteomes" id="UP001159427">
    <property type="component" value="Unassembled WGS sequence"/>
</dbReference>
<organism evidence="2 3">
    <name type="scientific">Porites evermanni</name>
    <dbReference type="NCBI Taxonomy" id="104178"/>
    <lineage>
        <taxon>Eukaryota</taxon>
        <taxon>Metazoa</taxon>
        <taxon>Cnidaria</taxon>
        <taxon>Anthozoa</taxon>
        <taxon>Hexacorallia</taxon>
        <taxon>Scleractinia</taxon>
        <taxon>Fungiina</taxon>
        <taxon>Poritidae</taxon>
        <taxon>Porites</taxon>
    </lineage>
</organism>
<feature type="compositionally biased region" description="Polar residues" evidence="1">
    <location>
        <begin position="24"/>
        <end position="44"/>
    </location>
</feature>